<dbReference type="EMBL" id="JAACJN010000144">
    <property type="protein sequence ID" value="KAF5367250.1"/>
    <property type="molecule type" value="Genomic_DNA"/>
</dbReference>
<protein>
    <submittedName>
        <fullName evidence="1">Uncharacterized protein</fullName>
    </submittedName>
</protein>
<name>A0A8H5LRF4_9AGAR</name>
<keyword evidence="2" id="KW-1185">Reference proteome</keyword>
<organism evidence="1 2">
    <name type="scientific">Collybiopsis confluens</name>
    <dbReference type="NCBI Taxonomy" id="2823264"/>
    <lineage>
        <taxon>Eukaryota</taxon>
        <taxon>Fungi</taxon>
        <taxon>Dikarya</taxon>
        <taxon>Basidiomycota</taxon>
        <taxon>Agaricomycotina</taxon>
        <taxon>Agaricomycetes</taxon>
        <taxon>Agaricomycetidae</taxon>
        <taxon>Agaricales</taxon>
        <taxon>Marasmiineae</taxon>
        <taxon>Omphalotaceae</taxon>
        <taxon>Collybiopsis</taxon>
    </lineage>
</organism>
<reference evidence="1 2" key="1">
    <citation type="journal article" date="2020" name="ISME J.">
        <title>Uncovering the hidden diversity of litter-decomposition mechanisms in mushroom-forming fungi.</title>
        <authorList>
            <person name="Floudas D."/>
            <person name="Bentzer J."/>
            <person name="Ahren D."/>
            <person name="Johansson T."/>
            <person name="Persson P."/>
            <person name="Tunlid A."/>
        </authorList>
    </citation>
    <scope>NUCLEOTIDE SEQUENCE [LARGE SCALE GENOMIC DNA]</scope>
    <source>
        <strain evidence="1 2">CBS 406.79</strain>
    </source>
</reference>
<proteinExistence type="predicted"/>
<evidence type="ECO:0000313" key="2">
    <source>
        <dbReference type="Proteomes" id="UP000518752"/>
    </source>
</evidence>
<dbReference type="OrthoDB" id="3067692at2759"/>
<dbReference type="Proteomes" id="UP000518752">
    <property type="component" value="Unassembled WGS sequence"/>
</dbReference>
<accession>A0A8H5LRF4</accession>
<evidence type="ECO:0000313" key="1">
    <source>
        <dbReference type="EMBL" id="KAF5367250.1"/>
    </source>
</evidence>
<sequence>MACPACCLEMFKGKPYHGFYRASDLSPVENILHMARAVKLSSFRALKVVPTAMIALTLANELSPVFDKMQAHLHAFHVDTNIPLLAKNVQFDFETGTAVEGSFESGAQFRIVSVSHVYYRCFELLCSNCIQRIVIIFTTHANPDDGGLHFSPAKNTLGFSNTVCNVLEFVFPPDLRQFVQRQNVDSSLFIMTCGAAFTVKESFDSFTHLAKCFDRMVAFPSRDMQPLDTAPFCNAFITQVLLQDGGGGGVSRTFQSICRDHPSLGAHANILVWHYKESSDGVPQLQITQGLWLHEINAPCGVRITEIMCRFCHVMRKRTVTVEQPSLHSGERRLVLTCDAGIQRCPRLYLVLTGLHARAKIGPRVPSGDWIIGPFKWGCSVYEDDFAVAPV</sequence>
<comment type="caution">
    <text evidence="1">The sequence shown here is derived from an EMBL/GenBank/DDBJ whole genome shotgun (WGS) entry which is preliminary data.</text>
</comment>
<dbReference type="AlphaFoldDB" id="A0A8H5LRF4"/>
<gene>
    <name evidence="1" type="ORF">D9757_011678</name>
</gene>